<evidence type="ECO:0000313" key="2">
    <source>
        <dbReference type="Proteomes" id="UP000054538"/>
    </source>
</evidence>
<dbReference type="EMBL" id="KN824888">
    <property type="protein sequence ID" value="KIK98565.1"/>
    <property type="molecule type" value="Genomic_DNA"/>
</dbReference>
<gene>
    <name evidence="1" type="ORF">PAXRUDRAFT_823732</name>
</gene>
<dbReference type="HOGENOM" id="CLU_2250938_0_0_1"/>
<evidence type="ECO:0000313" key="1">
    <source>
        <dbReference type="EMBL" id="KIK98565.1"/>
    </source>
</evidence>
<sequence length="104" mass="11475">MDKFGKNLTAWSTCLVSNSGTSGGQTMKGHLVGLANGPLRALAEPLYVYIRELVGIDHQRTTWNTQSCTHWGRHVDSRTEEHVLSAECKATVQPRDVFPNGHLS</sequence>
<proteinExistence type="predicted"/>
<protein>
    <submittedName>
        <fullName evidence="1">Unplaced genomic scaffold scaffold_66, whole genome shotgun sequence</fullName>
    </submittedName>
</protein>
<reference evidence="2" key="2">
    <citation type="submission" date="2015-01" db="EMBL/GenBank/DDBJ databases">
        <title>Evolutionary Origins and Diversification of the Mycorrhizal Mutualists.</title>
        <authorList>
            <consortium name="DOE Joint Genome Institute"/>
            <consortium name="Mycorrhizal Genomics Consortium"/>
            <person name="Kohler A."/>
            <person name="Kuo A."/>
            <person name="Nagy L.G."/>
            <person name="Floudas D."/>
            <person name="Copeland A."/>
            <person name="Barry K.W."/>
            <person name="Cichocki N."/>
            <person name="Veneault-Fourrey C."/>
            <person name="LaButti K."/>
            <person name="Lindquist E.A."/>
            <person name="Lipzen A."/>
            <person name="Lundell T."/>
            <person name="Morin E."/>
            <person name="Murat C."/>
            <person name="Riley R."/>
            <person name="Ohm R."/>
            <person name="Sun H."/>
            <person name="Tunlid A."/>
            <person name="Henrissat B."/>
            <person name="Grigoriev I.V."/>
            <person name="Hibbett D.S."/>
            <person name="Martin F."/>
        </authorList>
    </citation>
    <scope>NUCLEOTIDE SEQUENCE [LARGE SCALE GENOMIC DNA]</scope>
    <source>
        <strain evidence="2">Ve08.2h10</strain>
    </source>
</reference>
<keyword evidence="2" id="KW-1185">Reference proteome</keyword>
<reference evidence="1 2" key="1">
    <citation type="submission" date="2014-04" db="EMBL/GenBank/DDBJ databases">
        <authorList>
            <consortium name="DOE Joint Genome Institute"/>
            <person name="Kuo A."/>
            <person name="Kohler A."/>
            <person name="Jargeat P."/>
            <person name="Nagy L.G."/>
            <person name="Floudas D."/>
            <person name="Copeland A."/>
            <person name="Barry K.W."/>
            <person name="Cichocki N."/>
            <person name="Veneault-Fourrey C."/>
            <person name="LaButti K."/>
            <person name="Lindquist E.A."/>
            <person name="Lipzen A."/>
            <person name="Lundell T."/>
            <person name="Morin E."/>
            <person name="Murat C."/>
            <person name="Sun H."/>
            <person name="Tunlid A."/>
            <person name="Henrissat B."/>
            <person name="Grigoriev I.V."/>
            <person name="Hibbett D.S."/>
            <person name="Martin F."/>
            <person name="Nordberg H.P."/>
            <person name="Cantor M.N."/>
            <person name="Hua S.X."/>
        </authorList>
    </citation>
    <scope>NUCLEOTIDE SEQUENCE [LARGE SCALE GENOMIC DNA]</scope>
    <source>
        <strain evidence="1 2">Ve08.2h10</strain>
    </source>
</reference>
<dbReference type="InParanoid" id="A0A0D0EC12"/>
<dbReference type="AlphaFoldDB" id="A0A0D0EC12"/>
<name>A0A0D0EC12_9AGAM</name>
<dbReference type="Proteomes" id="UP000054538">
    <property type="component" value="Unassembled WGS sequence"/>
</dbReference>
<accession>A0A0D0EC12</accession>
<organism evidence="1 2">
    <name type="scientific">Paxillus rubicundulus Ve08.2h10</name>
    <dbReference type="NCBI Taxonomy" id="930991"/>
    <lineage>
        <taxon>Eukaryota</taxon>
        <taxon>Fungi</taxon>
        <taxon>Dikarya</taxon>
        <taxon>Basidiomycota</taxon>
        <taxon>Agaricomycotina</taxon>
        <taxon>Agaricomycetes</taxon>
        <taxon>Agaricomycetidae</taxon>
        <taxon>Boletales</taxon>
        <taxon>Paxilineae</taxon>
        <taxon>Paxillaceae</taxon>
        <taxon>Paxillus</taxon>
    </lineage>
</organism>